<accession>A0A1W1HJ75</accession>
<reference evidence="1 2" key="1">
    <citation type="submission" date="2017-03" db="EMBL/GenBank/DDBJ databases">
        <authorList>
            <person name="Afonso C.L."/>
            <person name="Miller P.J."/>
            <person name="Scott M.A."/>
            <person name="Spackman E."/>
            <person name="Goraichik I."/>
            <person name="Dimitrov K.M."/>
            <person name="Suarez D.L."/>
            <person name="Swayne D.E."/>
        </authorList>
    </citation>
    <scope>NUCLEOTIDE SEQUENCE [LARGE SCALE GENOMIC DNA]</scope>
    <source>
        <strain evidence="1">PRJEB14757</strain>
    </source>
</reference>
<dbReference type="AlphaFoldDB" id="A0A1W1HJ75"/>
<evidence type="ECO:0000313" key="2">
    <source>
        <dbReference type="Proteomes" id="UP000191931"/>
    </source>
</evidence>
<proteinExistence type="predicted"/>
<dbReference type="Proteomes" id="UP000191931">
    <property type="component" value="Unassembled WGS sequence"/>
</dbReference>
<dbReference type="RefSeq" id="WP_080802179.1">
    <property type="nucleotide sequence ID" value="NZ_LT828543.1"/>
</dbReference>
<dbReference type="STRING" id="1246637.MTBBW1_710018"/>
<organism evidence="1 2">
    <name type="scientific">Desulfamplus magnetovallimortis</name>
    <dbReference type="NCBI Taxonomy" id="1246637"/>
    <lineage>
        <taxon>Bacteria</taxon>
        <taxon>Pseudomonadati</taxon>
        <taxon>Thermodesulfobacteriota</taxon>
        <taxon>Desulfobacteria</taxon>
        <taxon>Desulfobacterales</taxon>
        <taxon>Desulfobacteraceae</taxon>
        <taxon>Desulfamplus</taxon>
    </lineage>
</organism>
<evidence type="ECO:0000313" key="1">
    <source>
        <dbReference type="EMBL" id="SLM32418.1"/>
    </source>
</evidence>
<protein>
    <submittedName>
        <fullName evidence="1">Uncharacterized protein</fullName>
    </submittedName>
</protein>
<dbReference type="EMBL" id="FWEV01000316">
    <property type="protein sequence ID" value="SLM32418.1"/>
    <property type="molecule type" value="Genomic_DNA"/>
</dbReference>
<gene>
    <name evidence="1" type="ORF">MTBBW1_710018</name>
</gene>
<keyword evidence="2" id="KW-1185">Reference proteome</keyword>
<name>A0A1W1HJ75_9BACT</name>
<sequence length="154" mass="17755">MLEKDGEALLSDPELSRTVSDLRKRINSPASCRVAERMVEEIMKKEKVKNPMDMRAEDFNQSCEHYLREDLRKKQMAEGMTILEEELFQLDLWALFRDPACKDLLFSILEQGSASDFFALNKNSLLDETAKEDVLAKMIQLIVLTVGRNMELPI</sequence>